<sequence length="150" mass="17237">MHNLNFRIATLDDIPILCELLIQLFSQEVEFVPDYEKHEKALEKIIKDGNIGDIFVAIKEKKVIAMVNVLYTISTALGEKVAILEDMVVFDSFRNQNIGSQLIKFTINYLKENSVKRVTLLTDGDNYNAHKFYEKQGFNKSSMVAFRKSL</sequence>
<protein>
    <submittedName>
        <fullName evidence="4">Acetyltransferase</fullName>
    </submittedName>
</protein>
<organism evidence="4 5">
    <name type="scientific">Arcobacter venerupis</name>
    <dbReference type="NCBI Taxonomy" id="1054033"/>
    <lineage>
        <taxon>Bacteria</taxon>
        <taxon>Pseudomonadati</taxon>
        <taxon>Campylobacterota</taxon>
        <taxon>Epsilonproteobacteria</taxon>
        <taxon>Campylobacterales</taxon>
        <taxon>Arcobacteraceae</taxon>
        <taxon>Arcobacter</taxon>
    </lineage>
</organism>
<dbReference type="Gene3D" id="3.40.630.30">
    <property type="match status" value="1"/>
</dbReference>
<dbReference type="Pfam" id="PF00583">
    <property type="entry name" value="Acetyltransf_1"/>
    <property type="match status" value="1"/>
</dbReference>
<evidence type="ECO:0000313" key="5">
    <source>
        <dbReference type="Proteomes" id="UP000503482"/>
    </source>
</evidence>
<dbReference type="SUPFAM" id="SSF55729">
    <property type="entry name" value="Acyl-CoA N-acyltransferases (Nat)"/>
    <property type="match status" value="1"/>
</dbReference>
<reference evidence="4 5" key="1">
    <citation type="submission" date="2020-05" db="EMBL/GenBank/DDBJ databases">
        <title>Complete genome sequencing of Campylobacter and Arcobacter type strains.</title>
        <authorList>
            <person name="Miller W.G."/>
            <person name="Yee E."/>
        </authorList>
    </citation>
    <scope>NUCLEOTIDE SEQUENCE [LARGE SCALE GENOMIC DNA]</scope>
    <source>
        <strain evidence="4 5">LMG 26156</strain>
    </source>
</reference>
<evidence type="ECO:0000313" key="4">
    <source>
        <dbReference type="EMBL" id="QKF65887.1"/>
    </source>
</evidence>
<evidence type="ECO:0000259" key="3">
    <source>
        <dbReference type="PROSITE" id="PS51186"/>
    </source>
</evidence>
<gene>
    <name evidence="4" type="ORF">AVENP_0313</name>
</gene>
<dbReference type="InterPro" id="IPR000182">
    <property type="entry name" value="GNAT_dom"/>
</dbReference>
<dbReference type="GO" id="GO:0008080">
    <property type="term" value="F:N-acetyltransferase activity"/>
    <property type="evidence" value="ECO:0007669"/>
    <property type="project" value="UniProtKB-ARBA"/>
</dbReference>
<keyword evidence="1" id="KW-0808">Transferase</keyword>
<dbReference type="EMBL" id="CP053840">
    <property type="protein sequence ID" value="QKF65887.1"/>
    <property type="molecule type" value="Genomic_DNA"/>
</dbReference>
<dbReference type="InterPro" id="IPR016181">
    <property type="entry name" value="Acyl_CoA_acyltransferase"/>
</dbReference>
<dbReference type="KEGG" id="avp:AVENP_0313"/>
<proteinExistence type="predicted"/>
<dbReference type="Proteomes" id="UP000503482">
    <property type="component" value="Chromosome"/>
</dbReference>
<dbReference type="InterPro" id="IPR051016">
    <property type="entry name" value="Diverse_Substrate_AcTransf"/>
</dbReference>
<dbReference type="AlphaFoldDB" id="A0AAE7E3E6"/>
<dbReference type="RefSeq" id="WP_128359176.1">
    <property type="nucleotide sequence ID" value="NZ_CP053840.1"/>
</dbReference>
<keyword evidence="5" id="KW-1185">Reference proteome</keyword>
<accession>A0AAE7E3E6</accession>
<dbReference type="PANTHER" id="PTHR10545:SF29">
    <property type="entry name" value="GH14572P-RELATED"/>
    <property type="match status" value="1"/>
</dbReference>
<feature type="domain" description="N-acetyltransferase" evidence="3">
    <location>
        <begin position="4"/>
        <end position="150"/>
    </location>
</feature>
<dbReference type="CDD" id="cd04301">
    <property type="entry name" value="NAT_SF"/>
    <property type="match status" value="1"/>
</dbReference>
<dbReference type="PANTHER" id="PTHR10545">
    <property type="entry name" value="DIAMINE N-ACETYLTRANSFERASE"/>
    <property type="match status" value="1"/>
</dbReference>
<evidence type="ECO:0000256" key="1">
    <source>
        <dbReference type="ARBA" id="ARBA00022679"/>
    </source>
</evidence>
<keyword evidence="2" id="KW-0012">Acyltransferase</keyword>
<evidence type="ECO:0000256" key="2">
    <source>
        <dbReference type="ARBA" id="ARBA00023315"/>
    </source>
</evidence>
<dbReference type="PROSITE" id="PS51186">
    <property type="entry name" value="GNAT"/>
    <property type="match status" value="1"/>
</dbReference>
<name>A0AAE7E3E6_9BACT</name>